<dbReference type="EMBL" id="LGCL01000024">
    <property type="protein sequence ID" value="KPL76980.1"/>
    <property type="molecule type" value="Genomic_DNA"/>
</dbReference>
<evidence type="ECO:0000313" key="2">
    <source>
        <dbReference type="EMBL" id="KPL76980.1"/>
    </source>
</evidence>
<keyword evidence="3" id="KW-1185">Reference proteome</keyword>
<evidence type="ECO:0000313" key="3">
    <source>
        <dbReference type="Proteomes" id="UP000050417"/>
    </source>
</evidence>
<comment type="caution">
    <text evidence="2">The sequence shown here is derived from an EMBL/GenBank/DDBJ whole genome shotgun (WGS) entry which is preliminary data.</text>
</comment>
<dbReference type="Pfam" id="PF12867">
    <property type="entry name" value="DinB_2"/>
    <property type="match status" value="1"/>
</dbReference>
<protein>
    <recommendedName>
        <fullName evidence="1">DinB-like domain-containing protein</fullName>
    </recommendedName>
</protein>
<dbReference type="AlphaFoldDB" id="A0A0P6XL78"/>
<dbReference type="OrthoDB" id="164842at2"/>
<name>A0A0P6XL78_9CHLR</name>
<sequence>MAYPDAKHLAQSFHLTYWVIRQQVEGLTHADSLIQPPVRGNCLNWVLGHILTGRCAVLALLGEPPVLTADQMALYETGSAPITGDDGAVALEALLANLDESQQMIFSALRATPQERLDYLLEDGENGQSSVGEEIASLAWHETYHVGQMELLRQLAGKNDQVI</sequence>
<dbReference type="RefSeq" id="WP_075062933.1">
    <property type="nucleotide sequence ID" value="NZ_LGCL01000024.1"/>
</dbReference>
<gene>
    <name evidence="2" type="ORF">ADN00_10395</name>
</gene>
<dbReference type="Gene3D" id="1.20.120.450">
    <property type="entry name" value="dinb family like domain"/>
    <property type="match status" value="1"/>
</dbReference>
<dbReference type="SUPFAM" id="SSF109854">
    <property type="entry name" value="DinB/YfiT-like putative metalloenzymes"/>
    <property type="match status" value="1"/>
</dbReference>
<dbReference type="STRING" id="1134406.ADN00_10395"/>
<proteinExistence type="predicted"/>
<accession>A0A0P6XL78</accession>
<organism evidence="2 3">
    <name type="scientific">Ornatilinea apprima</name>
    <dbReference type="NCBI Taxonomy" id="1134406"/>
    <lineage>
        <taxon>Bacteria</taxon>
        <taxon>Bacillati</taxon>
        <taxon>Chloroflexota</taxon>
        <taxon>Anaerolineae</taxon>
        <taxon>Anaerolineales</taxon>
        <taxon>Anaerolineaceae</taxon>
        <taxon>Ornatilinea</taxon>
    </lineage>
</organism>
<dbReference type="InterPro" id="IPR034660">
    <property type="entry name" value="DinB/YfiT-like"/>
</dbReference>
<dbReference type="InterPro" id="IPR024775">
    <property type="entry name" value="DinB-like"/>
</dbReference>
<evidence type="ECO:0000259" key="1">
    <source>
        <dbReference type="Pfam" id="PF12867"/>
    </source>
</evidence>
<reference evidence="2 3" key="1">
    <citation type="submission" date="2015-07" db="EMBL/GenBank/DDBJ databases">
        <title>Genome sequence of Ornatilinea apprima DSM 23815.</title>
        <authorList>
            <person name="Hemp J."/>
            <person name="Ward L.M."/>
            <person name="Pace L.A."/>
            <person name="Fischer W.W."/>
        </authorList>
    </citation>
    <scope>NUCLEOTIDE SEQUENCE [LARGE SCALE GENOMIC DNA]</scope>
    <source>
        <strain evidence="2 3">P3M-1</strain>
    </source>
</reference>
<feature type="domain" description="DinB-like" evidence="1">
    <location>
        <begin position="20"/>
        <end position="149"/>
    </location>
</feature>
<dbReference type="Proteomes" id="UP000050417">
    <property type="component" value="Unassembled WGS sequence"/>
</dbReference>